<dbReference type="PROSITE" id="PS50125">
    <property type="entry name" value="GUANYLATE_CYCLASE_2"/>
    <property type="match status" value="1"/>
</dbReference>
<dbReference type="EMBL" id="QVTE01000024">
    <property type="protein sequence ID" value="RFU69539.1"/>
    <property type="molecule type" value="Genomic_DNA"/>
</dbReference>
<dbReference type="CDD" id="cd07302">
    <property type="entry name" value="CHD"/>
    <property type="match status" value="1"/>
</dbReference>
<dbReference type="GO" id="GO:0004016">
    <property type="term" value="F:adenylate cyclase activity"/>
    <property type="evidence" value="ECO:0007669"/>
    <property type="project" value="UniProtKB-ARBA"/>
</dbReference>
<comment type="similarity">
    <text evidence="2">Belongs to the adenylyl cyclase class-3 family.</text>
</comment>
<evidence type="ECO:0000313" key="10">
    <source>
        <dbReference type="Proteomes" id="UP000264541"/>
    </source>
</evidence>
<feature type="domain" description="Guanylate cyclase" evidence="8">
    <location>
        <begin position="420"/>
        <end position="552"/>
    </location>
</feature>
<organism evidence="9 10">
    <name type="scientific">Peribacillus saganii</name>
    <dbReference type="NCBI Taxonomy" id="2303992"/>
    <lineage>
        <taxon>Bacteria</taxon>
        <taxon>Bacillati</taxon>
        <taxon>Bacillota</taxon>
        <taxon>Bacilli</taxon>
        <taxon>Bacillales</taxon>
        <taxon>Bacillaceae</taxon>
        <taxon>Peribacillus</taxon>
    </lineage>
</organism>
<dbReference type="PROSITE" id="PS51257">
    <property type="entry name" value="PROKAR_LIPOPROTEIN"/>
    <property type="match status" value="1"/>
</dbReference>
<evidence type="ECO:0000256" key="4">
    <source>
        <dbReference type="ARBA" id="ARBA00022692"/>
    </source>
</evidence>
<evidence type="ECO:0000256" key="5">
    <source>
        <dbReference type="ARBA" id="ARBA00022989"/>
    </source>
</evidence>
<dbReference type="SMART" id="SM01080">
    <property type="entry name" value="CHASE2"/>
    <property type="match status" value="1"/>
</dbReference>
<evidence type="ECO:0000259" key="8">
    <source>
        <dbReference type="PROSITE" id="PS50125"/>
    </source>
</evidence>
<dbReference type="RefSeq" id="WP_117326464.1">
    <property type="nucleotide sequence ID" value="NZ_QVTE01000024.1"/>
</dbReference>
<feature type="transmembrane region" description="Helical" evidence="7">
    <location>
        <begin position="332"/>
        <end position="352"/>
    </location>
</feature>
<accession>A0A372LP63</accession>
<dbReference type="InterPro" id="IPR007890">
    <property type="entry name" value="CHASE2"/>
</dbReference>
<dbReference type="SMART" id="SM00044">
    <property type="entry name" value="CYCc"/>
    <property type="match status" value="1"/>
</dbReference>
<evidence type="ECO:0000256" key="1">
    <source>
        <dbReference type="ARBA" id="ARBA00004196"/>
    </source>
</evidence>
<dbReference type="InterPro" id="IPR050697">
    <property type="entry name" value="Adenylyl/Guanylyl_Cyclase_3/4"/>
</dbReference>
<comment type="subcellular location">
    <subcellularLocation>
        <location evidence="1">Cell envelope</location>
    </subcellularLocation>
</comment>
<evidence type="ECO:0000256" key="7">
    <source>
        <dbReference type="SAM" id="Phobius"/>
    </source>
</evidence>
<dbReference type="GO" id="GO:0030313">
    <property type="term" value="C:cell envelope"/>
    <property type="evidence" value="ECO:0007669"/>
    <property type="project" value="UniProtKB-SubCell"/>
</dbReference>
<feature type="transmembrane region" description="Helical" evidence="7">
    <location>
        <begin position="306"/>
        <end position="325"/>
    </location>
</feature>
<evidence type="ECO:0000256" key="2">
    <source>
        <dbReference type="ARBA" id="ARBA00005381"/>
    </source>
</evidence>
<keyword evidence="4 7" id="KW-0812">Transmembrane</keyword>
<dbReference type="Gene3D" id="3.30.70.1230">
    <property type="entry name" value="Nucleotide cyclase"/>
    <property type="match status" value="1"/>
</dbReference>
<sequence length="604" mass="67903">MKLAKNILVGLIIGAVLSCFYIFHTFYMIENNFTDRLTSFTDEKEVDYRIKILAIDEASLSEIGKWPWSRDVLAETAEKIAKAGATAVWTDVLYTEKSELPKEDSEWNRIAKQYPNVYLSAYFKFPPRQQSFQAEELLWPIYEPAPEQVGHINTFPDRDQIVRQVTLGVKDEEKGIVPAISVRLANRLLDEKKQITWDEQGNFYAGDKKLSTGNRNNIYFQYFSSAQKTDVKSFEVFSIKDVINGKIDPSYFTDSVVLIGPYATGLSDQYRTPTSRTLEMFGVEIHANIIQSMLNQDFYQTSSKTVGVVLIFLISIVGYLLFVALRPKWGGLLSLIMIACYVGISLIVFLKFSILLPFIYVVMGIITSCVLSIVTQYVRELGERKRVTGIFGRYVSKSVVDEILAAKNEIAVGGIRKEVTLMFVDIRGFTPLSEKMEPEEVVGILNEYLDLGAQAIFKYEGTIDKFIGDGIMAIFGAPIEYEDHAIRAANAALFMKKEADRLAQQINDKYQSSVAFGIGLNTGPAVIGNIGSSERMDYTAIGDTVNLAARLESNAKPNQILMSENTYQIIQQHFVCTPLQPIKVKGKAEPVVVYELEAERVEVQ</sequence>
<name>A0A372LP63_9BACI</name>
<feature type="transmembrane region" description="Helical" evidence="7">
    <location>
        <begin position="7"/>
        <end position="29"/>
    </location>
</feature>
<dbReference type="InterPro" id="IPR001054">
    <property type="entry name" value="A/G_cyclase"/>
</dbReference>
<evidence type="ECO:0000313" key="9">
    <source>
        <dbReference type="EMBL" id="RFU69539.1"/>
    </source>
</evidence>
<keyword evidence="3" id="KW-1003">Cell membrane</keyword>
<dbReference type="PANTHER" id="PTHR43081:SF1">
    <property type="entry name" value="ADENYLATE CYCLASE, TERMINAL-DIFFERENTIATION SPECIFIC"/>
    <property type="match status" value="1"/>
</dbReference>
<dbReference type="Proteomes" id="UP000264541">
    <property type="component" value="Unassembled WGS sequence"/>
</dbReference>
<dbReference type="AlphaFoldDB" id="A0A372LP63"/>
<evidence type="ECO:0000256" key="6">
    <source>
        <dbReference type="ARBA" id="ARBA00023136"/>
    </source>
</evidence>
<comment type="caution">
    <text evidence="9">The sequence shown here is derived from an EMBL/GenBank/DDBJ whole genome shotgun (WGS) entry which is preliminary data.</text>
</comment>
<feature type="transmembrane region" description="Helical" evidence="7">
    <location>
        <begin position="358"/>
        <end position="378"/>
    </location>
</feature>
<dbReference type="GO" id="GO:0035556">
    <property type="term" value="P:intracellular signal transduction"/>
    <property type="evidence" value="ECO:0007669"/>
    <property type="project" value="InterPro"/>
</dbReference>
<dbReference type="SUPFAM" id="SSF55073">
    <property type="entry name" value="Nucleotide cyclase"/>
    <property type="match status" value="1"/>
</dbReference>
<dbReference type="Pfam" id="PF05226">
    <property type="entry name" value="CHASE2"/>
    <property type="match status" value="1"/>
</dbReference>
<evidence type="ECO:0000256" key="3">
    <source>
        <dbReference type="ARBA" id="ARBA00022475"/>
    </source>
</evidence>
<dbReference type="PANTHER" id="PTHR43081">
    <property type="entry name" value="ADENYLATE CYCLASE, TERMINAL-DIFFERENTIATION SPECIFIC-RELATED"/>
    <property type="match status" value="1"/>
</dbReference>
<keyword evidence="10" id="KW-1185">Reference proteome</keyword>
<dbReference type="InterPro" id="IPR029787">
    <property type="entry name" value="Nucleotide_cyclase"/>
</dbReference>
<dbReference type="OrthoDB" id="9806704at2"/>
<protein>
    <submittedName>
        <fullName evidence="9">Adenylate/guanylate cyclase domain-containing protein</fullName>
    </submittedName>
</protein>
<dbReference type="GO" id="GO:0006171">
    <property type="term" value="P:cAMP biosynthetic process"/>
    <property type="evidence" value="ECO:0007669"/>
    <property type="project" value="TreeGrafter"/>
</dbReference>
<gene>
    <name evidence="9" type="ORF">D0469_09240</name>
</gene>
<dbReference type="FunFam" id="3.30.70.1230:FF:000016">
    <property type="entry name" value="Adenylate/guanylate cyclase domain-containing protein"/>
    <property type="match status" value="1"/>
</dbReference>
<proteinExistence type="inferred from homology"/>
<keyword evidence="5 7" id="KW-1133">Transmembrane helix</keyword>
<dbReference type="Pfam" id="PF00211">
    <property type="entry name" value="Guanylate_cyc"/>
    <property type="match status" value="1"/>
</dbReference>
<keyword evidence="6 7" id="KW-0472">Membrane</keyword>
<reference evidence="9 10" key="1">
    <citation type="submission" date="2018-08" db="EMBL/GenBank/DDBJ databases">
        <title>Bacillus chawlae sp. nov., Bacillus glennii sp. nov., and Bacillus saganii sp. nov. Isolated from the Vehicle Assembly Building at Kennedy Space Center where the Viking Spacecraft were Assembled.</title>
        <authorList>
            <person name="Seuylemezian A."/>
            <person name="Vaishampayan P."/>
        </authorList>
    </citation>
    <scope>NUCLEOTIDE SEQUENCE [LARGE SCALE GENOMIC DNA]</scope>
    <source>
        <strain evidence="9 10">V47-23a</strain>
    </source>
</reference>